<dbReference type="InterPro" id="IPR052895">
    <property type="entry name" value="HetReg/Transcr_Mod"/>
</dbReference>
<dbReference type="AlphaFoldDB" id="A0A9P4P476"/>
<name>A0A9P4P476_9PEZI</name>
<protein>
    <submittedName>
        <fullName evidence="2">HET-domain-containing protein</fullName>
    </submittedName>
</protein>
<comment type="caution">
    <text evidence="2">The sequence shown here is derived from an EMBL/GenBank/DDBJ whole genome shotgun (WGS) entry which is preliminary data.</text>
</comment>
<organism evidence="2 3">
    <name type="scientific">Tothia fuscella</name>
    <dbReference type="NCBI Taxonomy" id="1048955"/>
    <lineage>
        <taxon>Eukaryota</taxon>
        <taxon>Fungi</taxon>
        <taxon>Dikarya</taxon>
        <taxon>Ascomycota</taxon>
        <taxon>Pezizomycotina</taxon>
        <taxon>Dothideomycetes</taxon>
        <taxon>Pleosporomycetidae</taxon>
        <taxon>Venturiales</taxon>
        <taxon>Cylindrosympodiaceae</taxon>
        <taxon>Tothia</taxon>
    </lineage>
</organism>
<evidence type="ECO:0000259" key="1">
    <source>
        <dbReference type="Pfam" id="PF06985"/>
    </source>
</evidence>
<dbReference type="PANTHER" id="PTHR24148:SF73">
    <property type="entry name" value="HET DOMAIN PROTEIN (AFU_ORTHOLOGUE AFUA_8G01020)"/>
    <property type="match status" value="1"/>
</dbReference>
<accession>A0A9P4P476</accession>
<gene>
    <name evidence="2" type="ORF">EJ08DRAFT_7599</name>
</gene>
<dbReference type="OrthoDB" id="2157530at2759"/>
<evidence type="ECO:0000313" key="3">
    <source>
        <dbReference type="Proteomes" id="UP000800235"/>
    </source>
</evidence>
<dbReference type="InterPro" id="IPR010730">
    <property type="entry name" value="HET"/>
</dbReference>
<keyword evidence="3" id="KW-1185">Reference proteome</keyword>
<dbReference type="PANTHER" id="PTHR24148">
    <property type="entry name" value="ANKYRIN REPEAT DOMAIN-CONTAINING PROTEIN 39 HOMOLOG-RELATED"/>
    <property type="match status" value="1"/>
</dbReference>
<dbReference type="EMBL" id="MU007009">
    <property type="protein sequence ID" value="KAF2436947.1"/>
    <property type="molecule type" value="Genomic_DNA"/>
</dbReference>
<sequence length="658" mass="74502">MSQFFMYKPLDPLNSEIRLLEFNSNGSYNLITASLHSALPYSALSYVWGDASITESIVLDGVSFPVTTNLAAALQHARSHWVAHYPTRNPTDFKLWVDAICINQKDIPERNKQVQRMADIYSSADLVIAWLGQSTPEIILAFELFEIIWKETCDLSDDSFASLEWLKKFPRLWEDDLHESARTPFKNSQWNAANDLFAIPYWGRVWIVQEMAVARSVLLCAGGLSLMYDKIQFAWSQLELFRTHVMRHRNIQRPDFLRESVWELLSTDFDSWRTVKRITAGRTRAELAARDQQQANDISSGSMFSIIGRSYMATDPKDHIYGLLALTRIDVIPDYSPQKTVGEVYRDYVAALLKHCSSDAADATTKPLFFLYYAGIGIFENTLALPSWAPNFPEESKKGLTGFHIESATADTGVFRAQLLTPDIRNSYLVVDGIKVDTITIVEHAPHEDTWFDGSMLTYIQDFIRRNSIYTTGIPPLQAILRAIRLDPTDLVNDESFYYAYALLEFILSVDIPNRDANLKALGLGIGSDFNSGFPESFAPGASAPGKDWWGSMWGDADTARDEFHSELRFTVISNLTWLRKRWRFCETNGGYFGLAPLYARTGDLVCILNGCDTPVVLRQERGQVFFVGSAFVVGLMKGEAREVVEDRGLQVQRFEIS</sequence>
<dbReference type="Pfam" id="PF06985">
    <property type="entry name" value="HET"/>
    <property type="match status" value="1"/>
</dbReference>
<reference evidence="2" key="1">
    <citation type="journal article" date="2020" name="Stud. Mycol.">
        <title>101 Dothideomycetes genomes: a test case for predicting lifestyles and emergence of pathogens.</title>
        <authorList>
            <person name="Haridas S."/>
            <person name="Albert R."/>
            <person name="Binder M."/>
            <person name="Bloem J."/>
            <person name="Labutti K."/>
            <person name="Salamov A."/>
            <person name="Andreopoulos B."/>
            <person name="Baker S."/>
            <person name="Barry K."/>
            <person name="Bills G."/>
            <person name="Bluhm B."/>
            <person name="Cannon C."/>
            <person name="Castanera R."/>
            <person name="Culley D."/>
            <person name="Daum C."/>
            <person name="Ezra D."/>
            <person name="Gonzalez J."/>
            <person name="Henrissat B."/>
            <person name="Kuo A."/>
            <person name="Liang C."/>
            <person name="Lipzen A."/>
            <person name="Lutzoni F."/>
            <person name="Magnuson J."/>
            <person name="Mondo S."/>
            <person name="Nolan M."/>
            <person name="Ohm R."/>
            <person name="Pangilinan J."/>
            <person name="Park H.-J."/>
            <person name="Ramirez L."/>
            <person name="Alfaro M."/>
            <person name="Sun H."/>
            <person name="Tritt A."/>
            <person name="Yoshinaga Y."/>
            <person name="Zwiers L.-H."/>
            <person name="Turgeon B."/>
            <person name="Goodwin S."/>
            <person name="Spatafora J."/>
            <person name="Crous P."/>
            <person name="Grigoriev I."/>
        </authorList>
    </citation>
    <scope>NUCLEOTIDE SEQUENCE</scope>
    <source>
        <strain evidence="2">CBS 130266</strain>
    </source>
</reference>
<evidence type="ECO:0000313" key="2">
    <source>
        <dbReference type="EMBL" id="KAF2436947.1"/>
    </source>
</evidence>
<dbReference type="Pfam" id="PF26639">
    <property type="entry name" value="Het-6_barrel"/>
    <property type="match status" value="1"/>
</dbReference>
<proteinExistence type="predicted"/>
<dbReference type="Proteomes" id="UP000800235">
    <property type="component" value="Unassembled WGS sequence"/>
</dbReference>
<feature type="domain" description="Heterokaryon incompatibility" evidence="1">
    <location>
        <begin position="41"/>
        <end position="210"/>
    </location>
</feature>